<evidence type="ECO:0000313" key="2">
    <source>
        <dbReference type="EMBL" id="NRN67000.1"/>
    </source>
</evidence>
<protein>
    <recommendedName>
        <fullName evidence="1">DUF6292 domain-containing protein</fullName>
    </recommendedName>
</protein>
<evidence type="ECO:0000313" key="3">
    <source>
        <dbReference type="Proteomes" id="UP000763557"/>
    </source>
</evidence>
<evidence type="ECO:0000259" key="1">
    <source>
        <dbReference type="Pfam" id="PF19809"/>
    </source>
</evidence>
<reference evidence="2 3" key="1">
    <citation type="submission" date="2020-01" db="EMBL/GenBank/DDBJ databases">
        <title>Kibdelosporangium persica a novel Actinomycetes from a hot desert in Iran.</title>
        <authorList>
            <person name="Safaei N."/>
            <person name="Zaburannyi N."/>
            <person name="Mueller R."/>
            <person name="Wink J."/>
        </authorList>
    </citation>
    <scope>NUCLEOTIDE SEQUENCE [LARGE SCALE GENOMIC DNA]</scope>
    <source>
        <strain evidence="2 3">4NS15</strain>
    </source>
</reference>
<feature type="domain" description="DUF6292" evidence="1">
    <location>
        <begin position="33"/>
        <end position="120"/>
    </location>
</feature>
<comment type="caution">
    <text evidence="2">The sequence shown here is derived from an EMBL/GenBank/DDBJ whole genome shotgun (WGS) entry which is preliminary data.</text>
</comment>
<sequence>MTLTNSVLPGRARASDWLDEDSTWELSLGLAGYLRAVAKRIGVPAEGTTFEISDTATAYLALTRRSPAWPARDLMLVWSERTGWIVSVETEPHEAPVVIACFGGTDPLPAPDAVARFVAEALTGDGAAVARVTTRIDTNRVRLAKDLAHYI</sequence>
<dbReference type="Proteomes" id="UP000763557">
    <property type="component" value="Unassembled WGS sequence"/>
</dbReference>
<proteinExistence type="predicted"/>
<accession>A0ABX2F6M1</accession>
<keyword evidence="3" id="KW-1185">Reference proteome</keyword>
<organism evidence="2 3">
    <name type="scientific">Kibdelosporangium persicum</name>
    <dbReference type="NCBI Taxonomy" id="2698649"/>
    <lineage>
        <taxon>Bacteria</taxon>
        <taxon>Bacillati</taxon>
        <taxon>Actinomycetota</taxon>
        <taxon>Actinomycetes</taxon>
        <taxon>Pseudonocardiales</taxon>
        <taxon>Pseudonocardiaceae</taxon>
        <taxon>Kibdelosporangium</taxon>
    </lineage>
</organism>
<dbReference type="EMBL" id="JAAATY010000012">
    <property type="protein sequence ID" value="NRN67000.1"/>
    <property type="molecule type" value="Genomic_DNA"/>
</dbReference>
<dbReference type="Pfam" id="PF19809">
    <property type="entry name" value="DUF6292"/>
    <property type="match status" value="1"/>
</dbReference>
<dbReference type="RefSeq" id="WP_246366571.1">
    <property type="nucleotide sequence ID" value="NZ_CBCSGW010000001.1"/>
</dbReference>
<name>A0ABX2F6M1_9PSEU</name>
<gene>
    <name evidence="2" type="ORF">GC106_42330</name>
</gene>
<dbReference type="InterPro" id="IPR046259">
    <property type="entry name" value="DUF6292"/>
</dbReference>